<evidence type="ECO:0000313" key="2">
    <source>
        <dbReference type="Proteomes" id="UP001236652"/>
    </source>
</evidence>
<protein>
    <submittedName>
        <fullName evidence="1">Uncharacterized protein</fullName>
    </submittedName>
</protein>
<sequence>MRSRPFLMGFYGTINLNKKGGWFCLKKIALTGCALLLTLTACNQKVTYTYWTDKTDNQLERLEEADIDFEIRGDEIWVDEEEMDQVVACCS</sequence>
<accession>A0ABY8UVJ7</accession>
<dbReference type="RefSeq" id="WP_231417919.1">
    <property type="nucleotide sequence ID" value="NZ_CP126446.1"/>
</dbReference>
<gene>
    <name evidence="1" type="ORF">QNI29_18515</name>
</gene>
<organism evidence="1 2">
    <name type="scientific">Pontibacillus chungwhensis</name>
    <dbReference type="NCBI Taxonomy" id="265426"/>
    <lineage>
        <taxon>Bacteria</taxon>
        <taxon>Bacillati</taxon>
        <taxon>Bacillota</taxon>
        <taxon>Bacilli</taxon>
        <taxon>Bacillales</taxon>
        <taxon>Bacillaceae</taxon>
        <taxon>Pontibacillus</taxon>
    </lineage>
</organism>
<reference evidence="1 2" key="1">
    <citation type="submission" date="2023-05" db="EMBL/GenBank/DDBJ databases">
        <title>Comparative genomics reveals the evidence of polycyclic aromatic hydrocarbons degradation in moderately halophilic genus Pontibacillus.</title>
        <authorList>
            <person name="Yang H."/>
            <person name="Qian Z."/>
        </authorList>
    </citation>
    <scope>NUCLEOTIDE SEQUENCE [LARGE SCALE GENOMIC DNA]</scope>
    <source>
        <strain evidence="2">HN14</strain>
    </source>
</reference>
<dbReference type="Proteomes" id="UP001236652">
    <property type="component" value="Chromosome"/>
</dbReference>
<proteinExistence type="predicted"/>
<name>A0ABY8UVJ7_9BACI</name>
<evidence type="ECO:0000313" key="1">
    <source>
        <dbReference type="EMBL" id="WIF97697.1"/>
    </source>
</evidence>
<keyword evidence="2" id="KW-1185">Reference proteome</keyword>
<dbReference type="EMBL" id="CP126446">
    <property type="protein sequence ID" value="WIF97697.1"/>
    <property type="molecule type" value="Genomic_DNA"/>
</dbReference>